<sequence length="200" mass="21623">MSKITTGATMSLDGFIAGPNHTDGFDHLFAWYSAGDVEVPTGFPDMTFKVSEASAEHLRGLLERMGVLVCGRRLYDITSGWGGRHPMDKTVVVVTHKRPDDRPEDDENFVFVTTGIEDAIAKAREIAGDKDVGVNGGEIARQCFDAGLLDEVHVDLVPVFLGTGIPLLGQIKDGPVTLEGPTFVTQGKGVTHLAYRVVRK</sequence>
<dbReference type="InterPro" id="IPR050765">
    <property type="entry name" value="Riboflavin_Biosynth_HTPR"/>
</dbReference>
<accession>A0A6V8KB44</accession>
<reference evidence="2 3" key="2">
    <citation type="submission" date="2020-03" db="EMBL/GenBank/DDBJ databases">
        <authorList>
            <person name="Ichikawa N."/>
            <person name="Kimura A."/>
            <person name="Kitahashi Y."/>
            <person name="Uohara A."/>
        </authorList>
    </citation>
    <scope>NUCLEOTIDE SEQUENCE [LARGE SCALE GENOMIC DNA]</scope>
    <source>
        <strain evidence="2 3">NBRC 108639</strain>
    </source>
</reference>
<dbReference type="PANTHER" id="PTHR38011:SF12">
    <property type="entry name" value="BIFUNCTIONAL DEAMINASE-REDUCTASE DOMAIN PROTEIN"/>
    <property type="match status" value="1"/>
</dbReference>
<dbReference type="InterPro" id="IPR024072">
    <property type="entry name" value="DHFR-like_dom_sf"/>
</dbReference>
<comment type="caution">
    <text evidence="2">The sequence shown here is derived from an EMBL/GenBank/DDBJ whole genome shotgun (WGS) entry which is preliminary data.</text>
</comment>
<reference evidence="2 3" key="1">
    <citation type="submission" date="2020-03" db="EMBL/GenBank/DDBJ databases">
        <title>Whole genome shotgun sequence of Phytohabitans houttuyneae NBRC 108639.</title>
        <authorList>
            <person name="Komaki H."/>
            <person name="Tamura T."/>
        </authorList>
    </citation>
    <scope>NUCLEOTIDE SEQUENCE [LARGE SCALE GENOMIC DNA]</scope>
    <source>
        <strain evidence="2 3">NBRC 108639</strain>
    </source>
</reference>
<organism evidence="2 3">
    <name type="scientific">Phytohabitans houttuyneae</name>
    <dbReference type="NCBI Taxonomy" id="1076126"/>
    <lineage>
        <taxon>Bacteria</taxon>
        <taxon>Bacillati</taxon>
        <taxon>Actinomycetota</taxon>
        <taxon>Actinomycetes</taxon>
        <taxon>Micromonosporales</taxon>
        <taxon>Micromonosporaceae</taxon>
    </lineage>
</organism>
<dbReference type="SUPFAM" id="SSF53597">
    <property type="entry name" value="Dihydrofolate reductase-like"/>
    <property type="match status" value="1"/>
</dbReference>
<name>A0A6V8KB44_9ACTN</name>
<protein>
    <submittedName>
        <fullName evidence="2">Deaminase</fullName>
    </submittedName>
</protein>
<dbReference type="GO" id="GO:0009231">
    <property type="term" value="P:riboflavin biosynthetic process"/>
    <property type="evidence" value="ECO:0007669"/>
    <property type="project" value="InterPro"/>
</dbReference>
<keyword evidence="3" id="KW-1185">Reference proteome</keyword>
<dbReference type="Proteomes" id="UP000482800">
    <property type="component" value="Unassembled WGS sequence"/>
</dbReference>
<dbReference type="GO" id="GO:0008703">
    <property type="term" value="F:5-amino-6-(5-phosphoribosylamino)uracil reductase activity"/>
    <property type="evidence" value="ECO:0007669"/>
    <property type="project" value="InterPro"/>
</dbReference>
<evidence type="ECO:0000259" key="1">
    <source>
        <dbReference type="Pfam" id="PF01872"/>
    </source>
</evidence>
<dbReference type="RefSeq" id="WP_173056930.1">
    <property type="nucleotide sequence ID" value="NZ_BAABGO010000001.1"/>
</dbReference>
<proteinExistence type="predicted"/>
<dbReference type="EMBL" id="BLPF01000001">
    <property type="protein sequence ID" value="GFJ79389.1"/>
    <property type="molecule type" value="Genomic_DNA"/>
</dbReference>
<dbReference type="PANTHER" id="PTHR38011">
    <property type="entry name" value="DIHYDROFOLATE REDUCTASE FAMILY PROTEIN (AFU_ORTHOLOGUE AFUA_8G06820)"/>
    <property type="match status" value="1"/>
</dbReference>
<dbReference type="AlphaFoldDB" id="A0A6V8KB44"/>
<evidence type="ECO:0000313" key="3">
    <source>
        <dbReference type="Proteomes" id="UP000482800"/>
    </source>
</evidence>
<dbReference type="Gene3D" id="3.40.430.10">
    <property type="entry name" value="Dihydrofolate Reductase, subunit A"/>
    <property type="match status" value="1"/>
</dbReference>
<feature type="domain" description="Bacterial bifunctional deaminase-reductase C-terminal" evidence="1">
    <location>
        <begin position="89"/>
        <end position="171"/>
    </location>
</feature>
<evidence type="ECO:0000313" key="2">
    <source>
        <dbReference type="EMBL" id="GFJ79389.1"/>
    </source>
</evidence>
<dbReference type="InterPro" id="IPR002734">
    <property type="entry name" value="RibDG_C"/>
</dbReference>
<gene>
    <name evidence="2" type="ORF">Phou_035690</name>
</gene>
<dbReference type="Pfam" id="PF01872">
    <property type="entry name" value="RibD_C"/>
    <property type="match status" value="1"/>
</dbReference>